<gene>
    <name evidence="1" type="ORF">EWF95_09880</name>
</gene>
<dbReference type="InterPro" id="IPR006311">
    <property type="entry name" value="TAT_signal"/>
</dbReference>
<dbReference type="RefSeq" id="WP_142443885.1">
    <property type="nucleotide sequence ID" value="NZ_SESI01000002.1"/>
</dbReference>
<evidence type="ECO:0000313" key="2">
    <source>
        <dbReference type="Proteomes" id="UP000315385"/>
    </source>
</evidence>
<sequence>MDSTRRRLLAGSATFGLASLAGCSALDFALGNESLSFESDAAVVAEATLSESPYQESNRTSDTITRTFEAGGQSREVEVTNQIAEYDRGFSILGQEYRWAMFTVLSTPQVEVFGEAFNPVADMSTDDLVAMIQDRYDQLGNIERDSTRSVDHLGESVEVVRYRAEGRFTEADIELDLTLHITTAVPVGEDFVVCFGVHPRQVDETDSINTLLDGVEHTA</sequence>
<accession>A0A544QPI0</accession>
<dbReference type="OrthoDB" id="205286at2157"/>
<name>A0A544QPI0_9EURY</name>
<evidence type="ECO:0000313" key="1">
    <source>
        <dbReference type="EMBL" id="TQQ80775.1"/>
    </source>
</evidence>
<comment type="caution">
    <text evidence="1">The sequence shown here is derived from an EMBL/GenBank/DDBJ whole genome shotgun (WGS) entry which is preliminary data.</text>
</comment>
<dbReference type="Proteomes" id="UP000315385">
    <property type="component" value="Unassembled WGS sequence"/>
</dbReference>
<dbReference type="InterPro" id="IPR045396">
    <property type="entry name" value="DUF6517"/>
</dbReference>
<dbReference type="EMBL" id="SESI01000002">
    <property type="protein sequence ID" value="TQQ80775.1"/>
    <property type="molecule type" value="Genomic_DNA"/>
</dbReference>
<reference evidence="1 2" key="1">
    <citation type="submission" date="2019-02" db="EMBL/GenBank/DDBJ databases">
        <title>Halonotius sp. a new haloqrchaeon isolated from saline water.</title>
        <authorList>
            <person name="Duran-Viseras A."/>
            <person name="Sanchez-Porro C."/>
            <person name="Ventosa A."/>
        </authorList>
    </citation>
    <scope>NUCLEOTIDE SEQUENCE [LARGE SCALE GENOMIC DNA]</scope>
    <source>
        <strain evidence="1 2">F9-27</strain>
    </source>
</reference>
<keyword evidence="2" id="KW-1185">Reference proteome</keyword>
<protein>
    <submittedName>
        <fullName evidence="1">Uncharacterized protein</fullName>
    </submittedName>
</protein>
<dbReference type="PROSITE" id="PS51318">
    <property type="entry name" value="TAT"/>
    <property type="match status" value="1"/>
</dbReference>
<dbReference type="AlphaFoldDB" id="A0A544QPI0"/>
<organism evidence="1 2">
    <name type="scientific">Halonotius roseus</name>
    <dbReference type="NCBI Taxonomy" id="2511997"/>
    <lineage>
        <taxon>Archaea</taxon>
        <taxon>Methanobacteriati</taxon>
        <taxon>Methanobacteriota</taxon>
        <taxon>Stenosarchaea group</taxon>
        <taxon>Halobacteria</taxon>
        <taxon>Halobacteriales</taxon>
        <taxon>Haloferacaceae</taxon>
        <taxon>Halonotius</taxon>
    </lineage>
</organism>
<dbReference type="PROSITE" id="PS51257">
    <property type="entry name" value="PROKAR_LIPOPROTEIN"/>
    <property type="match status" value="1"/>
</dbReference>
<proteinExistence type="predicted"/>
<dbReference type="Pfam" id="PF20127">
    <property type="entry name" value="DUF6517"/>
    <property type="match status" value="1"/>
</dbReference>